<organism evidence="2 3">
    <name type="scientific">Anditalea andensis</name>
    <dbReference type="NCBI Taxonomy" id="1048983"/>
    <lineage>
        <taxon>Bacteria</taxon>
        <taxon>Pseudomonadati</taxon>
        <taxon>Bacteroidota</taxon>
        <taxon>Cytophagia</taxon>
        <taxon>Cytophagales</taxon>
        <taxon>Cytophagaceae</taxon>
        <taxon>Anditalea</taxon>
    </lineage>
</organism>
<dbReference type="Proteomes" id="UP000027821">
    <property type="component" value="Unassembled WGS sequence"/>
</dbReference>
<reference evidence="2 3" key="1">
    <citation type="submission" date="2014-04" db="EMBL/GenBank/DDBJ databases">
        <title>Characterization and application of a salt tolerant electro-active bacterium.</title>
        <authorList>
            <person name="Yang L."/>
            <person name="Wei S."/>
            <person name="Tay Q.X.M."/>
        </authorList>
    </citation>
    <scope>NUCLEOTIDE SEQUENCE [LARGE SCALE GENOMIC DNA]</scope>
    <source>
        <strain evidence="2 3">LY1</strain>
    </source>
</reference>
<feature type="signal peptide" evidence="1">
    <location>
        <begin position="1"/>
        <end position="18"/>
    </location>
</feature>
<dbReference type="InterPro" id="IPR021457">
    <property type="entry name" value="DUF3108"/>
</dbReference>
<dbReference type="eggNOG" id="COG3170">
    <property type="taxonomic scope" value="Bacteria"/>
</dbReference>
<name>A0A074KZM6_9BACT</name>
<sequence length="262" mass="30410">MRIKIKLLFLFTAITLTAADTVQMARNEAFSNGEELTFKVKYLFFNAAEAKMITNPDIYNINGKPTYKIDVYGRTLSIFKIFYVKDNWGTFVDTTRLIPLQSYRHIEEGNYRKHEQVSFDHSKGKANVKLFDRENKRVEETNTYDIPPNAQDIVSGFYQLRTMNLSKLKKGEEIVIKGFFDKEIYNLKLIYEGRERLSTKIGSFETLIFSPIMPNNKLFSGEFPIKVWITNDKNKIPVKIKANMVVGALDMEITEAKNLRNN</sequence>
<dbReference type="Pfam" id="PF11306">
    <property type="entry name" value="DUF3108"/>
    <property type="match status" value="1"/>
</dbReference>
<protein>
    <recommendedName>
        <fullName evidence="4">ATP-dependent exodnase (Exonuclease V) alpha subunit-helicase superfamily I member</fullName>
    </recommendedName>
</protein>
<keyword evidence="1" id="KW-0732">Signal</keyword>
<evidence type="ECO:0000256" key="1">
    <source>
        <dbReference type="SAM" id="SignalP"/>
    </source>
</evidence>
<proteinExistence type="predicted"/>
<accession>A0A074KZM6</accession>
<gene>
    <name evidence="2" type="ORF">EL17_06505</name>
</gene>
<dbReference type="EMBL" id="JMIH01000015">
    <property type="protein sequence ID" value="KEO74384.1"/>
    <property type="molecule type" value="Genomic_DNA"/>
</dbReference>
<dbReference type="AlphaFoldDB" id="A0A074KZM6"/>
<dbReference type="OrthoDB" id="9808473at2"/>
<evidence type="ECO:0000313" key="3">
    <source>
        <dbReference type="Proteomes" id="UP000027821"/>
    </source>
</evidence>
<dbReference type="STRING" id="1048983.EL17_06505"/>
<evidence type="ECO:0008006" key="4">
    <source>
        <dbReference type="Google" id="ProtNLM"/>
    </source>
</evidence>
<dbReference type="RefSeq" id="WP_035072325.1">
    <property type="nucleotide sequence ID" value="NZ_JMIH01000015.1"/>
</dbReference>
<evidence type="ECO:0000313" key="2">
    <source>
        <dbReference type="EMBL" id="KEO74384.1"/>
    </source>
</evidence>
<comment type="caution">
    <text evidence="2">The sequence shown here is derived from an EMBL/GenBank/DDBJ whole genome shotgun (WGS) entry which is preliminary data.</text>
</comment>
<keyword evidence="3" id="KW-1185">Reference proteome</keyword>
<feature type="chain" id="PRO_5001695554" description="ATP-dependent exodnase (Exonuclease V) alpha subunit-helicase superfamily I member" evidence="1">
    <location>
        <begin position="19"/>
        <end position="262"/>
    </location>
</feature>